<evidence type="ECO:0000256" key="2">
    <source>
        <dbReference type="SAM" id="Phobius"/>
    </source>
</evidence>
<evidence type="ECO:0008006" key="5">
    <source>
        <dbReference type="Google" id="ProtNLM"/>
    </source>
</evidence>
<name>A0A1M2VEK5_TRAPU</name>
<feature type="region of interest" description="Disordered" evidence="1">
    <location>
        <begin position="60"/>
        <end position="84"/>
    </location>
</feature>
<dbReference type="OMA" id="INTGHED"/>
<reference evidence="3 4" key="1">
    <citation type="submission" date="2016-10" db="EMBL/GenBank/DDBJ databases">
        <title>Genome sequence of the basidiomycete white-rot fungus Trametes pubescens.</title>
        <authorList>
            <person name="Makela M.R."/>
            <person name="Granchi Z."/>
            <person name="Peng M."/>
            <person name="De Vries R.P."/>
            <person name="Grigoriev I."/>
            <person name="Riley R."/>
            <person name="Hilden K."/>
        </authorList>
    </citation>
    <scope>NUCLEOTIDE SEQUENCE [LARGE SCALE GENOMIC DNA]</scope>
    <source>
        <strain evidence="3 4">FBCC735</strain>
    </source>
</reference>
<keyword evidence="2" id="KW-0812">Transmembrane</keyword>
<accession>A0A1M2VEK5</accession>
<keyword evidence="2" id="KW-0472">Membrane</keyword>
<keyword evidence="2" id="KW-1133">Transmembrane helix</keyword>
<feature type="transmembrane region" description="Helical" evidence="2">
    <location>
        <begin position="254"/>
        <end position="275"/>
    </location>
</feature>
<keyword evidence="4" id="KW-1185">Reference proteome</keyword>
<sequence length="405" mass="44521">MPALFDSAPKGPSTTAHHERSGEKASVSPIHHPPKTTRPLPFFHPTRAVFMPHSGGDVSGEFQRVPSTHWSSRASRKRRYSSRPIRVAHQSAPGAGDLRSTSAAQKDLSLLEQRVRHPETRLKVHLTWDISFWVAVVFVLGSTVWIINGFFLFLPLLDIGSANFPASAWSAFAGGTLFEIGSYLMFVEALNTGHDELFGPAVRELVGHARRTVPEEASPDSSSVDAEKGLTGGGDSGRRRVRFRWIGKGDWRELGFLACAVQMGAATIFWVSTMTGLPNAIAGFPDDPPTAVTDVFYWTPQVIGGMGFIISSLLLMIEVQKKWWQPNLRSMGWHIGFWNLVGAVGFTLCGALGYASLASTKINYQSVLATFWGSWGFLIGSVIQLWETLWREDSSDSSKSEEADD</sequence>
<feature type="region of interest" description="Disordered" evidence="1">
    <location>
        <begin position="1"/>
        <end position="39"/>
    </location>
</feature>
<comment type="caution">
    <text evidence="3">The sequence shown here is derived from an EMBL/GenBank/DDBJ whole genome shotgun (WGS) entry which is preliminary data.</text>
</comment>
<evidence type="ECO:0000313" key="3">
    <source>
        <dbReference type="EMBL" id="OJT06014.1"/>
    </source>
</evidence>
<dbReference type="STRING" id="154538.A0A1M2VEK5"/>
<protein>
    <recommendedName>
        <fullName evidence="5">Integral membrane protein</fullName>
    </recommendedName>
</protein>
<organism evidence="3 4">
    <name type="scientific">Trametes pubescens</name>
    <name type="common">White-rot fungus</name>
    <dbReference type="NCBI Taxonomy" id="154538"/>
    <lineage>
        <taxon>Eukaryota</taxon>
        <taxon>Fungi</taxon>
        <taxon>Dikarya</taxon>
        <taxon>Basidiomycota</taxon>
        <taxon>Agaricomycotina</taxon>
        <taxon>Agaricomycetes</taxon>
        <taxon>Polyporales</taxon>
        <taxon>Polyporaceae</taxon>
        <taxon>Trametes</taxon>
    </lineage>
</organism>
<evidence type="ECO:0000256" key="1">
    <source>
        <dbReference type="SAM" id="MobiDB-lite"/>
    </source>
</evidence>
<feature type="transmembrane region" description="Helical" evidence="2">
    <location>
        <begin position="166"/>
        <end position="186"/>
    </location>
</feature>
<feature type="region of interest" description="Disordered" evidence="1">
    <location>
        <begin position="212"/>
        <end position="235"/>
    </location>
</feature>
<feature type="transmembrane region" description="Helical" evidence="2">
    <location>
        <begin position="337"/>
        <end position="357"/>
    </location>
</feature>
<dbReference type="OrthoDB" id="2603at2759"/>
<dbReference type="EMBL" id="MNAD01001364">
    <property type="protein sequence ID" value="OJT06014.1"/>
    <property type="molecule type" value="Genomic_DNA"/>
</dbReference>
<feature type="transmembrane region" description="Helical" evidence="2">
    <location>
        <begin position="369"/>
        <end position="390"/>
    </location>
</feature>
<feature type="transmembrane region" description="Helical" evidence="2">
    <location>
        <begin position="130"/>
        <end position="154"/>
    </location>
</feature>
<dbReference type="AlphaFoldDB" id="A0A1M2VEK5"/>
<gene>
    <name evidence="3" type="ORF">TRAPUB_3201</name>
</gene>
<proteinExistence type="predicted"/>
<dbReference type="Proteomes" id="UP000184267">
    <property type="component" value="Unassembled WGS sequence"/>
</dbReference>
<feature type="transmembrane region" description="Helical" evidence="2">
    <location>
        <begin position="295"/>
        <end position="317"/>
    </location>
</feature>
<evidence type="ECO:0000313" key="4">
    <source>
        <dbReference type="Proteomes" id="UP000184267"/>
    </source>
</evidence>